<dbReference type="OrthoDB" id="1122055at2"/>
<sequence length="139" mass="16420">MTYKYSICHPEKENIEYRNSPISGNEVIEIAKNYPWIEKLKFSDSLNPENIHYSPSLDFNCIQNGKSFCLTANYDKNENLEFSLWYNRPKKVKILFGLLGEKEKMVVDDIWGFSLEKSLKYLEHFVNGNHSLIEELFKK</sequence>
<dbReference type="RefSeq" id="WP_115816842.1">
    <property type="nucleotide sequence ID" value="NZ_QRDV01000002.1"/>
</dbReference>
<reference evidence="1 2" key="1">
    <citation type="submission" date="2018-07" db="EMBL/GenBank/DDBJ databases">
        <title>Genomic Encyclopedia of Type Strains, Phase III (KMG-III): the genomes of soil and plant-associated and newly described type strains.</title>
        <authorList>
            <person name="Whitman W."/>
        </authorList>
    </citation>
    <scope>NUCLEOTIDE SEQUENCE [LARGE SCALE GENOMIC DNA]</scope>
    <source>
        <strain evidence="1 2">CECT 7946</strain>
    </source>
</reference>
<evidence type="ECO:0000313" key="1">
    <source>
        <dbReference type="EMBL" id="RED45545.1"/>
    </source>
</evidence>
<comment type="caution">
    <text evidence="1">The sequence shown here is derived from an EMBL/GenBank/DDBJ whole genome shotgun (WGS) entry which is preliminary data.</text>
</comment>
<name>A0A3D9H7R5_9FLAO</name>
<accession>A0A3D9H7R5</accession>
<protein>
    <submittedName>
        <fullName evidence="1">Uncharacterized protein</fullName>
    </submittedName>
</protein>
<proteinExistence type="predicted"/>
<gene>
    <name evidence="1" type="ORF">DFQ10_102421</name>
</gene>
<dbReference type="AlphaFoldDB" id="A0A3D9H7R5"/>
<dbReference type="EMBL" id="QRDV01000002">
    <property type="protein sequence ID" value="RED45545.1"/>
    <property type="molecule type" value="Genomic_DNA"/>
</dbReference>
<keyword evidence="2" id="KW-1185">Reference proteome</keyword>
<evidence type="ECO:0000313" key="2">
    <source>
        <dbReference type="Proteomes" id="UP000256980"/>
    </source>
</evidence>
<organism evidence="1 2">
    <name type="scientific">Winogradskyella eximia</name>
    <dbReference type="NCBI Taxonomy" id="262006"/>
    <lineage>
        <taxon>Bacteria</taxon>
        <taxon>Pseudomonadati</taxon>
        <taxon>Bacteroidota</taxon>
        <taxon>Flavobacteriia</taxon>
        <taxon>Flavobacteriales</taxon>
        <taxon>Flavobacteriaceae</taxon>
        <taxon>Winogradskyella</taxon>
    </lineage>
</organism>
<dbReference type="Proteomes" id="UP000256980">
    <property type="component" value="Unassembled WGS sequence"/>
</dbReference>